<dbReference type="OrthoDB" id="2455061at2"/>
<dbReference type="Pfam" id="PF01610">
    <property type="entry name" value="DDE_Tnp_ISL3"/>
    <property type="match status" value="1"/>
</dbReference>
<evidence type="ECO:0000313" key="2">
    <source>
        <dbReference type="EMBL" id="PWI25930.1"/>
    </source>
</evidence>
<reference evidence="2 3" key="1">
    <citation type="submission" date="2018-05" db="EMBL/GenBank/DDBJ databases">
        <title>Kurthia sibirica genome sequence.</title>
        <authorList>
            <person name="Maclea K.S."/>
            <person name="Goen A.E."/>
        </authorList>
    </citation>
    <scope>NUCLEOTIDE SEQUENCE [LARGE SCALE GENOMIC DNA]</scope>
    <source>
        <strain evidence="2 3">ATCC 49154</strain>
    </source>
</reference>
<dbReference type="Proteomes" id="UP000245938">
    <property type="component" value="Unassembled WGS sequence"/>
</dbReference>
<proteinExistence type="predicted"/>
<gene>
    <name evidence="2" type="ORF">DEX24_05200</name>
</gene>
<sequence length="68" mass="7769">MSGVTLPKALAIDAYKRETNAGEFQLIIANAETHEPIAILPNRRKDTIKRYLQRFGDQVEIVVMDRNQ</sequence>
<dbReference type="AlphaFoldDB" id="A0A2U3AN07"/>
<dbReference type="InterPro" id="IPR002560">
    <property type="entry name" value="Transposase_DDE"/>
</dbReference>
<organism evidence="2 3">
    <name type="scientific">Kurthia sibirica</name>
    <dbReference type="NCBI Taxonomy" id="202750"/>
    <lineage>
        <taxon>Bacteria</taxon>
        <taxon>Bacillati</taxon>
        <taxon>Bacillota</taxon>
        <taxon>Bacilli</taxon>
        <taxon>Bacillales</taxon>
        <taxon>Caryophanaceae</taxon>
        <taxon>Kurthia</taxon>
    </lineage>
</organism>
<keyword evidence="3" id="KW-1185">Reference proteome</keyword>
<evidence type="ECO:0000259" key="1">
    <source>
        <dbReference type="Pfam" id="PF01610"/>
    </source>
</evidence>
<dbReference type="EMBL" id="QFVR01000005">
    <property type="protein sequence ID" value="PWI25930.1"/>
    <property type="molecule type" value="Genomic_DNA"/>
</dbReference>
<comment type="caution">
    <text evidence="2">The sequence shown here is derived from an EMBL/GenBank/DDBJ whole genome shotgun (WGS) entry which is preliminary data.</text>
</comment>
<evidence type="ECO:0000313" key="3">
    <source>
        <dbReference type="Proteomes" id="UP000245938"/>
    </source>
</evidence>
<name>A0A2U3AN07_9BACL</name>
<dbReference type="RefSeq" id="WP_109305351.1">
    <property type="nucleotide sequence ID" value="NZ_JBHMEQ010000021.1"/>
</dbReference>
<accession>A0A2U3AN07</accession>
<feature type="domain" description="Transposase IS204/IS1001/IS1096/IS1165 DDE" evidence="1">
    <location>
        <begin position="10"/>
        <end position="67"/>
    </location>
</feature>
<protein>
    <recommendedName>
        <fullName evidence="1">Transposase IS204/IS1001/IS1096/IS1165 DDE domain-containing protein</fullName>
    </recommendedName>
</protein>